<proteinExistence type="predicted"/>
<name>A0A0M8ZXL3_9HYME</name>
<evidence type="ECO:0000313" key="3">
    <source>
        <dbReference type="Proteomes" id="UP000053105"/>
    </source>
</evidence>
<sequence length="137" mass="15934">MTEQKSPIGFILTILGFAWVIFLILLKTEKILWAKHYSRRAWHVIPAQEVKRVATMVKDDVTAKSVLLSAYFFAFLSMHFGSFSINSVFNLHHWQLLLALTTVTRESSYHSSYHGKILRLYHVKHFGNFINTVARHD</sequence>
<dbReference type="Proteomes" id="UP000053105">
    <property type="component" value="Unassembled WGS sequence"/>
</dbReference>
<evidence type="ECO:0000313" key="2">
    <source>
        <dbReference type="EMBL" id="KOX73175.1"/>
    </source>
</evidence>
<organism evidence="2 3">
    <name type="scientific">Melipona quadrifasciata</name>
    <dbReference type="NCBI Taxonomy" id="166423"/>
    <lineage>
        <taxon>Eukaryota</taxon>
        <taxon>Metazoa</taxon>
        <taxon>Ecdysozoa</taxon>
        <taxon>Arthropoda</taxon>
        <taxon>Hexapoda</taxon>
        <taxon>Insecta</taxon>
        <taxon>Pterygota</taxon>
        <taxon>Neoptera</taxon>
        <taxon>Endopterygota</taxon>
        <taxon>Hymenoptera</taxon>
        <taxon>Apocrita</taxon>
        <taxon>Aculeata</taxon>
        <taxon>Apoidea</taxon>
        <taxon>Anthophila</taxon>
        <taxon>Apidae</taxon>
        <taxon>Melipona</taxon>
    </lineage>
</organism>
<feature type="transmembrane region" description="Helical" evidence="1">
    <location>
        <begin position="6"/>
        <end position="26"/>
    </location>
</feature>
<keyword evidence="3" id="KW-1185">Reference proteome</keyword>
<feature type="transmembrane region" description="Helical" evidence="1">
    <location>
        <begin position="66"/>
        <end position="89"/>
    </location>
</feature>
<reference evidence="2 3" key="1">
    <citation type="submission" date="2015-07" db="EMBL/GenBank/DDBJ databases">
        <title>The genome of Melipona quadrifasciata.</title>
        <authorList>
            <person name="Pan H."/>
            <person name="Kapheim K."/>
        </authorList>
    </citation>
    <scope>NUCLEOTIDE SEQUENCE [LARGE SCALE GENOMIC DNA]</scope>
    <source>
        <strain evidence="2">0111107301</strain>
        <tissue evidence="2">Whole body</tissue>
    </source>
</reference>
<gene>
    <name evidence="2" type="ORF">WN51_14662</name>
</gene>
<keyword evidence="1" id="KW-1133">Transmembrane helix</keyword>
<accession>A0A0M8ZXL3</accession>
<keyword evidence="1" id="KW-0472">Membrane</keyword>
<keyword evidence="1" id="KW-0812">Transmembrane</keyword>
<protein>
    <submittedName>
        <fullName evidence="2">Uncharacterized protein</fullName>
    </submittedName>
</protein>
<evidence type="ECO:0000256" key="1">
    <source>
        <dbReference type="SAM" id="Phobius"/>
    </source>
</evidence>
<dbReference type="AlphaFoldDB" id="A0A0M8ZXL3"/>
<dbReference type="EMBL" id="KQ435803">
    <property type="protein sequence ID" value="KOX73175.1"/>
    <property type="molecule type" value="Genomic_DNA"/>
</dbReference>